<name>A0A6N1NSG2_9VIRU</name>
<dbReference type="RefSeq" id="YP_010780300.1">
    <property type="nucleotide sequence ID" value="NC_075038.1"/>
</dbReference>
<proteinExistence type="predicted"/>
<organism evidence="2">
    <name type="scientific">Tupanvirus deep ocean</name>
    <dbReference type="NCBI Taxonomy" id="2126984"/>
    <lineage>
        <taxon>Viruses</taxon>
        <taxon>Varidnaviria</taxon>
        <taxon>Bamfordvirae</taxon>
        <taxon>Nucleocytoviricota</taxon>
        <taxon>Megaviricetes</taxon>
        <taxon>Imitervirales</taxon>
        <taxon>Mimiviridae</taxon>
        <taxon>Megamimivirinae</taxon>
        <taxon>Tupanvirus</taxon>
        <taxon>Tupanvirus altamarinense</taxon>
    </lineage>
</organism>
<dbReference type="KEGG" id="vg:80516991"/>
<evidence type="ECO:0000256" key="1">
    <source>
        <dbReference type="SAM" id="MobiDB-lite"/>
    </source>
</evidence>
<dbReference type="EMBL" id="MF405918">
    <property type="protein sequence ID" value="QKU33692.1"/>
    <property type="molecule type" value="Genomic_DNA"/>
</dbReference>
<feature type="compositionally biased region" description="Low complexity" evidence="1">
    <location>
        <begin position="133"/>
        <end position="156"/>
    </location>
</feature>
<protein>
    <submittedName>
        <fullName evidence="2">Uncharacterized protein</fullName>
    </submittedName>
</protein>
<accession>A0A6N1NSG2</accession>
<evidence type="ECO:0000313" key="2">
    <source>
        <dbReference type="EMBL" id="QKU33692.1"/>
    </source>
</evidence>
<feature type="region of interest" description="Disordered" evidence="1">
    <location>
        <begin position="122"/>
        <end position="162"/>
    </location>
</feature>
<sequence>MGENMYCGIGPIPKGKVRGTPEYCVQTNQIRYYGLEPIDEDLLKQAKGKTSNLQKEQLKLKKIQDDAKLLIKEVKNLKVILDDENIKPGQQKRAQKRMDDLLVKRDKLVKKLNQQTKVVEIIEENEKKRSKAGSKTTKSSSSKAVKSSSSKTTKSSGSKKSK</sequence>
<reference evidence="2" key="1">
    <citation type="submission" date="2017-06" db="EMBL/GenBank/DDBJ databases">
        <authorList>
            <person name="Assis F.L."/>
            <person name="Abrahao J.S."/>
            <person name="Silva L."/>
            <person name="Khalil J.B."/>
            <person name="Rodrigues R."/>
            <person name="Silva L.S."/>
            <person name="Boratto P."/>
            <person name="Andrade M."/>
            <person name="Kroon E.G."/>
            <person name="Ribeiro B."/>
            <person name="Bergier I."/>
            <person name="Seligmann H."/>
            <person name="Ghigo E."/>
            <person name="Colson P."/>
            <person name="Levasseur A."/>
            <person name="Raoult D."/>
            <person name="Scola B.L."/>
        </authorList>
    </citation>
    <scope>NUCLEOTIDE SEQUENCE</scope>
    <source>
        <strain evidence="2">Deep ocean</strain>
    </source>
</reference>
<dbReference type="GeneID" id="80516991"/>
<reference evidence="2" key="2">
    <citation type="journal article" date="2018" name="Nat. Commun.">
        <title>Tailed giant Tupanvirus possesses the most complete translational apparatus of the known virosphere.</title>
        <authorList>
            <person name="Abrahao J."/>
            <person name="Silva L."/>
            <person name="Silva L.S."/>
            <person name="Khalil J.Y.B."/>
            <person name="Rodrigues R."/>
            <person name="Arantes T."/>
            <person name="Assis F."/>
            <person name="Boratto P."/>
            <person name="Andrade M."/>
            <person name="Kroon E.G."/>
            <person name="Ribeiro B."/>
            <person name="Bergier I."/>
            <person name="Seligmann H."/>
            <person name="Ghigo E."/>
            <person name="Colson P."/>
            <person name="Levasseur A."/>
            <person name="Kroemer G."/>
            <person name="Raoult D."/>
            <person name="La Scola B."/>
        </authorList>
    </citation>
    <scope>NUCLEOTIDE SEQUENCE [LARGE SCALE GENOMIC DNA]</scope>
    <source>
        <strain evidence="2">Deep ocean</strain>
    </source>
</reference>